<evidence type="ECO:0000259" key="3">
    <source>
        <dbReference type="Pfam" id="PF25967"/>
    </source>
</evidence>
<dbReference type="Proteomes" id="UP001209701">
    <property type="component" value="Unassembled WGS sequence"/>
</dbReference>
<dbReference type="SUPFAM" id="SSF111369">
    <property type="entry name" value="HlyD-like secretion proteins"/>
    <property type="match status" value="2"/>
</dbReference>
<comment type="caution">
    <text evidence="4">The sequence shown here is derived from an EMBL/GenBank/DDBJ whole genome shotgun (WGS) entry which is preliminary data.</text>
</comment>
<dbReference type="Pfam" id="PF25967">
    <property type="entry name" value="RND-MFP_C"/>
    <property type="match status" value="1"/>
</dbReference>
<dbReference type="InterPro" id="IPR058627">
    <property type="entry name" value="MdtA-like_C"/>
</dbReference>
<dbReference type="PANTHER" id="PTHR32347">
    <property type="entry name" value="EFFLUX SYSTEM COMPONENT YKNX-RELATED"/>
    <property type="match status" value="1"/>
</dbReference>
<keyword evidence="5" id="KW-1185">Reference proteome</keyword>
<reference evidence="4 5" key="1">
    <citation type="submission" date="2021-11" db="EMBL/GenBank/DDBJ databases">
        <authorList>
            <person name="Liang Q."/>
            <person name="Mou H."/>
            <person name="Liu Z."/>
        </authorList>
    </citation>
    <scope>NUCLEOTIDE SEQUENCE [LARGE SCALE GENOMIC DNA]</scope>
    <source>
        <strain evidence="4 5">CHU3</strain>
    </source>
</reference>
<dbReference type="InterPro" id="IPR050465">
    <property type="entry name" value="UPF0194_transport"/>
</dbReference>
<comment type="subcellular location">
    <subcellularLocation>
        <location evidence="1">Cell envelope</location>
    </subcellularLocation>
</comment>
<feature type="domain" description="Multidrug resistance protein MdtA-like C-terminal permuted SH3" evidence="3">
    <location>
        <begin position="369"/>
        <end position="411"/>
    </location>
</feature>
<sequence length="423" mass="45396">MIRDTSAQDQILKPSRKPGRRLALAGLALATLALAAYAGPKLMSQFSGASVALARLSLATVEIGPLTRDIAAEGRVVAANSPTLYAGSPGTVALSVQAGDQVKRGQVLLKIASPELTARLAQERANADALQSEWLRAQADSRQQRAQAQSQLETATISFKTAQNDLARQTQAFQAGATAAAQVDQARDTLAKAQVALKQAQELLGLKDDALKFELQAKRQAFERQALMVKDVERQLDELSLRSPVDGQVGQLFVTDRASVAKDAKLLSVVDLSALEVQIQVAESLARELQQNMAGEISGGADQKWQGLLSSVSPEVVNGEVAARLRFAGKQPEQLRQNQRLSVRMLLDHRDKVLTLSRGSFVEEGGGHFAYVLQGDQAEKRAIKLGVRSLAKVEVLEGLKAGEQVVISGADNFKDAPRVTISR</sequence>
<dbReference type="EMBL" id="JAJIRN010000007">
    <property type="protein sequence ID" value="MCV2369867.1"/>
    <property type="molecule type" value="Genomic_DNA"/>
</dbReference>
<dbReference type="Gene3D" id="1.10.287.470">
    <property type="entry name" value="Helix hairpin bin"/>
    <property type="match status" value="1"/>
</dbReference>
<proteinExistence type="predicted"/>
<evidence type="ECO:0000313" key="5">
    <source>
        <dbReference type="Proteomes" id="UP001209701"/>
    </source>
</evidence>
<protein>
    <submittedName>
        <fullName evidence="4">HlyD family efflux transporter periplasmic adaptor subunit</fullName>
    </submittedName>
</protein>
<dbReference type="Gene3D" id="2.40.420.20">
    <property type="match status" value="1"/>
</dbReference>
<evidence type="ECO:0000313" key="4">
    <source>
        <dbReference type="EMBL" id="MCV2369867.1"/>
    </source>
</evidence>
<organism evidence="4 5">
    <name type="scientific">Roseateles oligotrophus</name>
    <dbReference type="NCBI Taxonomy" id="1769250"/>
    <lineage>
        <taxon>Bacteria</taxon>
        <taxon>Pseudomonadati</taxon>
        <taxon>Pseudomonadota</taxon>
        <taxon>Betaproteobacteria</taxon>
        <taxon>Burkholderiales</taxon>
        <taxon>Sphaerotilaceae</taxon>
        <taxon>Roseateles</taxon>
    </lineage>
</organism>
<dbReference type="PANTHER" id="PTHR32347:SF14">
    <property type="entry name" value="EFFLUX SYSTEM COMPONENT YKNX-RELATED"/>
    <property type="match status" value="1"/>
</dbReference>
<keyword evidence="2" id="KW-0175">Coiled coil</keyword>
<evidence type="ECO:0000256" key="2">
    <source>
        <dbReference type="ARBA" id="ARBA00023054"/>
    </source>
</evidence>
<accession>A0ABT2YIN6</accession>
<dbReference type="RefSeq" id="WP_263572446.1">
    <property type="nucleotide sequence ID" value="NZ_JAJIRN010000007.1"/>
</dbReference>
<evidence type="ECO:0000256" key="1">
    <source>
        <dbReference type="ARBA" id="ARBA00004196"/>
    </source>
</evidence>
<dbReference type="Gene3D" id="2.40.30.170">
    <property type="match status" value="1"/>
</dbReference>
<gene>
    <name evidence="4" type="ORF">LNV07_17430</name>
</gene>
<dbReference type="Gene3D" id="2.40.50.100">
    <property type="match status" value="1"/>
</dbReference>
<name>A0ABT2YIN6_9BURK</name>